<name>T1AEJ7_9ZZZZ</name>
<dbReference type="AlphaFoldDB" id="T1AEJ7"/>
<keyword evidence="1" id="KW-0670">Pyruvate</keyword>
<gene>
    <name evidence="1" type="ORF">B1A_11953</name>
</gene>
<proteinExistence type="predicted"/>
<sequence length="136" mass="14913">MLIEILTGFLRDTPNIPHELSNGRLSEELETIAMANSSKVDVAIRTPAYCPGCPHRDSSSALLEIRGNFLNAQYMRQRYGKEPMDLVAHGDTGCYTMMMFEPNKPLMHNYSGMGLGGATGGGVDPFTHQQANCIYG</sequence>
<evidence type="ECO:0000313" key="1">
    <source>
        <dbReference type="EMBL" id="EQD55023.1"/>
    </source>
</evidence>
<accession>T1AEJ7</accession>
<dbReference type="EMBL" id="AUZX01008616">
    <property type="protein sequence ID" value="EQD55023.1"/>
    <property type="molecule type" value="Genomic_DNA"/>
</dbReference>
<organism evidence="1">
    <name type="scientific">mine drainage metagenome</name>
    <dbReference type="NCBI Taxonomy" id="410659"/>
    <lineage>
        <taxon>unclassified sequences</taxon>
        <taxon>metagenomes</taxon>
        <taxon>ecological metagenomes</taxon>
    </lineage>
</organism>
<reference evidence="1" key="1">
    <citation type="submission" date="2013-08" db="EMBL/GenBank/DDBJ databases">
        <authorList>
            <person name="Mendez C."/>
            <person name="Richter M."/>
            <person name="Ferrer M."/>
            <person name="Sanchez J."/>
        </authorList>
    </citation>
    <scope>NUCLEOTIDE SEQUENCE</scope>
</reference>
<protein>
    <submittedName>
        <fullName evidence="1">Indolepyruvate ferredoxin oxidoreductase, alpha and beta subunits</fullName>
    </submittedName>
</protein>
<reference evidence="1" key="2">
    <citation type="journal article" date="2014" name="ISME J.">
        <title>Microbial stratification in low pH oxic and suboxic macroscopic growths along an acid mine drainage.</title>
        <authorList>
            <person name="Mendez-Garcia C."/>
            <person name="Mesa V."/>
            <person name="Sprenger R.R."/>
            <person name="Richter M."/>
            <person name="Diez M.S."/>
            <person name="Solano J."/>
            <person name="Bargiela R."/>
            <person name="Golyshina O.V."/>
            <person name="Manteca A."/>
            <person name="Ramos J.L."/>
            <person name="Gallego J.R."/>
            <person name="Llorente I."/>
            <person name="Martins Dos Santos V.A."/>
            <person name="Jensen O.N."/>
            <person name="Pelaez A.I."/>
            <person name="Sanchez J."/>
            <person name="Ferrer M."/>
        </authorList>
    </citation>
    <scope>NUCLEOTIDE SEQUENCE</scope>
</reference>
<comment type="caution">
    <text evidence="1">The sequence shown here is derived from an EMBL/GenBank/DDBJ whole genome shotgun (WGS) entry which is preliminary data.</text>
</comment>